<comment type="caution">
    <text evidence="1">The sequence shown here is derived from an EMBL/GenBank/DDBJ whole genome shotgun (WGS) entry which is preliminary data.</text>
</comment>
<keyword evidence="2" id="KW-1185">Reference proteome</keyword>
<protein>
    <submittedName>
        <fullName evidence="1">Uncharacterized protein</fullName>
    </submittedName>
</protein>
<dbReference type="EMBL" id="RJVU01042534">
    <property type="protein sequence ID" value="ROL45745.1"/>
    <property type="molecule type" value="Genomic_DNA"/>
</dbReference>
<gene>
    <name evidence="1" type="ORF">DPX16_11440</name>
</gene>
<reference evidence="1 2" key="1">
    <citation type="submission" date="2018-10" db="EMBL/GenBank/DDBJ databases">
        <title>Genome assembly for a Yunnan-Guizhou Plateau 3E fish, Anabarilius grahami (Regan), and its evolutionary and genetic applications.</title>
        <authorList>
            <person name="Jiang W."/>
        </authorList>
    </citation>
    <scope>NUCLEOTIDE SEQUENCE [LARGE SCALE GENOMIC DNA]</scope>
    <source>
        <strain evidence="1">AG-KIZ</strain>
        <tissue evidence="1">Muscle</tissue>
    </source>
</reference>
<organism evidence="1 2">
    <name type="scientific">Anabarilius grahami</name>
    <name type="common">Kanglang fish</name>
    <name type="synonym">Barilius grahami</name>
    <dbReference type="NCBI Taxonomy" id="495550"/>
    <lineage>
        <taxon>Eukaryota</taxon>
        <taxon>Metazoa</taxon>
        <taxon>Chordata</taxon>
        <taxon>Craniata</taxon>
        <taxon>Vertebrata</taxon>
        <taxon>Euteleostomi</taxon>
        <taxon>Actinopterygii</taxon>
        <taxon>Neopterygii</taxon>
        <taxon>Teleostei</taxon>
        <taxon>Ostariophysi</taxon>
        <taxon>Cypriniformes</taxon>
        <taxon>Xenocyprididae</taxon>
        <taxon>Xenocypridinae</taxon>
        <taxon>Xenocypridinae incertae sedis</taxon>
        <taxon>Anabarilius</taxon>
    </lineage>
</organism>
<dbReference type="AlphaFoldDB" id="A0A3N0YHM1"/>
<evidence type="ECO:0000313" key="1">
    <source>
        <dbReference type="EMBL" id="ROL45745.1"/>
    </source>
</evidence>
<accession>A0A3N0YHM1</accession>
<dbReference type="Proteomes" id="UP000281406">
    <property type="component" value="Unassembled WGS sequence"/>
</dbReference>
<proteinExistence type="predicted"/>
<sequence>MCRRFGSNGRVPLSGGGDGSVWIHNCLSATHNCYKQEEAEKKEKEEGKAQIHIDLQPGYWRHWLVHR</sequence>
<evidence type="ECO:0000313" key="2">
    <source>
        <dbReference type="Proteomes" id="UP000281406"/>
    </source>
</evidence>
<name>A0A3N0YHM1_ANAGA</name>